<evidence type="ECO:0000313" key="3">
    <source>
        <dbReference type="Proteomes" id="UP000499080"/>
    </source>
</evidence>
<dbReference type="OrthoDB" id="6507355at2759"/>
<feature type="signal peptide" evidence="1">
    <location>
        <begin position="1"/>
        <end position="19"/>
    </location>
</feature>
<dbReference type="AlphaFoldDB" id="A0A4Y2GTA1"/>
<organism evidence="2 3">
    <name type="scientific">Araneus ventricosus</name>
    <name type="common">Orbweaver spider</name>
    <name type="synonym">Epeira ventricosa</name>
    <dbReference type="NCBI Taxonomy" id="182803"/>
    <lineage>
        <taxon>Eukaryota</taxon>
        <taxon>Metazoa</taxon>
        <taxon>Ecdysozoa</taxon>
        <taxon>Arthropoda</taxon>
        <taxon>Chelicerata</taxon>
        <taxon>Arachnida</taxon>
        <taxon>Araneae</taxon>
        <taxon>Araneomorphae</taxon>
        <taxon>Entelegynae</taxon>
        <taxon>Araneoidea</taxon>
        <taxon>Araneidae</taxon>
        <taxon>Araneus</taxon>
    </lineage>
</organism>
<keyword evidence="3" id="KW-1185">Reference proteome</keyword>
<gene>
    <name evidence="2" type="ORF">AVEN_123218_1</name>
</gene>
<sequence length="146" mass="16756">MMVWAAIWWFSVGPMTTLQGHIKARDYVNILAVQVHPMVQTLFPNDDGVFQDDKAPVHTAHIVQNWFSEHGESPQSPDLNIIEPCWSTLERKVRDRYAPPSSLSELATVLQEEWYKIPLANIQKLYLSIPKRLQAVLNDNGFPTPY</sequence>
<dbReference type="EMBL" id="BGPR01001526">
    <property type="protein sequence ID" value="GBM56079.1"/>
    <property type="molecule type" value="Genomic_DNA"/>
</dbReference>
<accession>A0A4Y2GTA1</accession>
<dbReference type="InterPro" id="IPR036397">
    <property type="entry name" value="RNaseH_sf"/>
</dbReference>
<feature type="chain" id="PRO_5021488636" evidence="1">
    <location>
        <begin position="20"/>
        <end position="146"/>
    </location>
</feature>
<reference evidence="2 3" key="1">
    <citation type="journal article" date="2019" name="Sci. Rep.">
        <title>Orb-weaving spider Araneus ventricosus genome elucidates the spidroin gene catalogue.</title>
        <authorList>
            <person name="Kono N."/>
            <person name="Nakamura H."/>
            <person name="Ohtoshi R."/>
            <person name="Moran D.A.P."/>
            <person name="Shinohara A."/>
            <person name="Yoshida Y."/>
            <person name="Fujiwara M."/>
            <person name="Mori M."/>
            <person name="Tomita M."/>
            <person name="Arakawa K."/>
        </authorList>
    </citation>
    <scope>NUCLEOTIDE SEQUENCE [LARGE SCALE GENOMIC DNA]</scope>
</reference>
<dbReference type="GO" id="GO:0003676">
    <property type="term" value="F:nucleic acid binding"/>
    <property type="evidence" value="ECO:0007669"/>
    <property type="project" value="InterPro"/>
</dbReference>
<evidence type="ECO:0000313" key="2">
    <source>
        <dbReference type="EMBL" id="GBM56079.1"/>
    </source>
</evidence>
<protein>
    <submittedName>
        <fullName evidence="2">Uncharacterized protein</fullName>
    </submittedName>
</protein>
<evidence type="ECO:0000256" key="1">
    <source>
        <dbReference type="SAM" id="SignalP"/>
    </source>
</evidence>
<proteinExistence type="predicted"/>
<dbReference type="Proteomes" id="UP000499080">
    <property type="component" value="Unassembled WGS sequence"/>
</dbReference>
<name>A0A4Y2GTA1_ARAVE</name>
<keyword evidence="1" id="KW-0732">Signal</keyword>
<dbReference type="Gene3D" id="3.30.420.10">
    <property type="entry name" value="Ribonuclease H-like superfamily/Ribonuclease H"/>
    <property type="match status" value="1"/>
</dbReference>
<comment type="caution">
    <text evidence="2">The sequence shown here is derived from an EMBL/GenBank/DDBJ whole genome shotgun (WGS) entry which is preliminary data.</text>
</comment>